<name>A0A150PA59_SORCE</name>
<sequence>MFPAPVPIDVFISYAAANERQKDVLRKHLSALKREGKIRTWHTGRIGVGSDRDAELAVRLDAAHLIVLLISVDYLAGDAQWREMERALGRHNAGRARLIPILLDACDWEGTPFSALAPLPANRVPVMSWKRESEAWTAVTLAIRAAVADFTHRTTAPTLMDTTTPTRPAHTARTERTLDMSPAATTLPTAGAGMAPPPRHRGRARASTAARALMAILVLAPFAAVARFIDRFTTTGQTAGAAADAGPADAGPTARPRTPPPRTVTVGEPEPRPPRGP</sequence>
<feature type="compositionally biased region" description="Low complexity" evidence="1">
    <location>
        <begin position="238"/>
        <end position="256"/>
    </location>
</feature>
<dbReference type="GO" id="GO:0007165">
    <property type="term" value="P:signal transduction"/>
    <property type="evidence" value="ECO:0007669"/>
    <property type="project" value="InterPro"/>
</dbReference>
<feature type="compositionally biased region" description="Low complexity" evidence="1">
    <location>
        <begin position="157"/>
        <end position="171"/>
    </location>
</feature>
<proteinExistence type="predicted"/>
<reference evidence="4 5" key="1">
    <citation type="submission" date="2014-02" db="EMBL/GenBank/DDBJ databases">
        <title>The small core and large imbalanced accessory genome model reveals a collaborative survival strategy of Sorangium cellulosum strains in nature.</title>
        <authorList>
            <person name="Han K."/>
            <person name="Peng R."/>
            <person name="Blom J."/>
            <person name="Li Y.-Z."/>
        </authorList>
    </citation>
    <scope>NUCLEOTIDE SEQUENCE [LARGE SCALE GENOMIC DNA]</scope>
    <source>
        <strain evidence="4 5">So0157-25</strain>
    </source>
</reference>
<feature type="compositionally biased region" description="Low complexity" evidence="1">
    <location>
        <begin position="182"/>
        <end position="194"/>
    </location>
</feature>
<keyword evidence="2" id="KW-1133">Transmembrane helix</keyword>
<dbReference type="InterPro" id="IPR000157">
    <property type="entry name" value="TIR_dom"/>
</dbReference>
<dbReference type="Proteomes" id="UP000075420">
    <property type="component" value="Unassembled WGS sequence"/>
</dbReference>
<evidence type="ECO:0000313" key="4">
    <source>
        <dbReference type="EMBL" id="KYF52567.1"/>
    </source>
</evidence>
<keyword evidence="2" id="KW-0472">Membrane</keyword>
<evidence type="ECO:0000256" key="1">
    <source>
        <dbReference type="SAM" id="MobiDB-lite"/>
    </source>
</evidence>
<feature type="transmembrane region" description="Helical" evidence="2">
    <location>
        <begin position="209"/>
        <end position="229"/>
    </location>
</feature>
<dbReference type="Gene3D" id="3.40.50.10140">
    <property type="entry name" value="Toll/interleukin-1 receptor homology (TIR) domain"/>
    <property type="match status" value="1"/>
</dbReference>
<feature type="domain" description="TIR" evidence="3">
    <location>
        <begin position="6"/>
        <end position="147"/>
    </location>
</feature>
<organism evidence="4 5">
    <name type="scientific">Sorangium cellulosum</name>
    <name type="common">Polyangium cellulosum</name>
    <dbReference type="NCBI Taxonomy" id="56"/>
    <lineage>
        <taxon>Bacteria</taxon>
        <taxon>Pseudomonadati</taxon>
        <taxon>Myxococcota</taxon>
        <taxon>Polyangia</taxon>
        <taxon>Polyangiales</taxon>
        <taxon>Polyangiaceae</taxon>
        <taxon>Sorangium</taxon>
    </lineage>
</organism>
<gene>
    <name evidence="4" type="ORF">BE08_32600</name>
</gene>
<dbReference type="SUPFAM" id="SSF52200">
    <property type="entry name" value="Toll/Interleukin receptor TIR domain"/>
    <property type="match status" value="1"/>
</dbReference>
<dbReference type="PROSITE" id="PS50104">
    <property type="entry name" value="TIR"/>
    <property type="match status" value="1"/>
</dbReference>
<accession>A0A150PA59</accession>
<dbReference type="SMART" id="SM00255">
    <property type="entry name" value="TIR"/>
    <property type="match status" value="1"/>
</dbReference>
<protein>
    <recommendedName>
        <fullName evidence="3">TIR domain-containing protein</fullName>
    </recommendedName>
</protein>
<evidence type="ECO:0000256" key="2">
    <source>
        <dbReference type="SAM" id="Phobius"/>
    </source>
</evidence>
<feature type="region of interest" description="Disordered" evidence="1">
    <location>
        <begin position="157"/>
        <end position="206"/>
    </location>
</feature>
<dbReference type="InterPro" id="IPR035897">
    <property type="entry name" value="Toll_tir_struct_dom_sf"/>
</dbReference>
<dbReference type="EMBL" id="JELY01002433">
    <property type="protein sequence ID" value="KYF52567.1"/>
    <property type="molecule type" value="Genomic_DNA"/>
</dbReference>
<evidence type="ECO:0000313" key="5">
    <source>
        <dbReference type="Proteomes" id="UP000075420"/>
    </source>
</evidence>
<evidence type="ECO:0000259" key="3">
    <source>
        <dbReference type="PROSITE" id="PS50104"/>
    </source>
</evidence>
<dbReference type="Pfam" id="PF13676">
    <property type="entry name" value="TIR_2"/>
    <property type="match status" value="1"/>
</dbReference>
<comment type="caution">
    <text evidence="4">The sequence shown here is derived from an EMBL/GenBank/DDBJ whole genome shotgun (WGS) entry which is preliminary data.</text>
</comment>
<dbReference type="AlphaFoldDB" id="A0A150PA59"/>
<keyword evidence="2" id="KW-0812">Transmembrane</keyword>
<feature type="region of interest" description="Disordered" evidence="1">
    <location>
        <begin position="238"/>
        <end position="277"/>
    </location>
</feature>